<dbReference type="EMBL" id="JAAIUW010000002">
    <property type="protein sequence ID" value="KAF7842321.1"/>
    <property type="molecule type" value="Genomic_DNA"/>
</dbReference>
<protein>
    <submittedName>
        <fullName evidence="2">Uncharacterized protein</fullName>
    </submittedName>
</protein>
<gene>
    <name evidence="2" type="ORF">G2W53_004619</name>
</gene>
<accession>A0A835CGM2</accession>
<evidence type="ECO:0000256" key="1">
    <source>
        <dbReference type="SAM" id="MobiDB-lite"/>
    </source>
</evidence>
<sequence length="23" mass="2579">MDKCLESVGNPTVEEPPTFEWGL</sequence>
<evidence type="ECO:0000313" key="2">
    <source>
        <dbReference type="EMBL" id="KAF7842321.1"/>
    </source>
</evidence>
<evidence type="ECO:0000313" key="3">
    <source>
        <dbReference type="Proteomes" id="UP000634136"/>
    </source>
</evidence>
<dbReference type="Proteomes" id="UP000634136">
    <property type="component" value="Unassembled WGS sequence"/>
</dbReference>
<proteinExistence type="predicted"/>
<comment type="caution">
    <text evidence="2">The sequence shown here is derived from an EMBL/GenBank/DDBJ whole genome shotgun (WGS) entry which is preliminary data.</text>
</comment>
<reference evidence="2" key="1">
    <citation type="submission" date="2020-09" db="EMBL/GenBank/DDBJ databases">
        <title>Genome-Enabled Discovery of Anthraquinone Biosynthesis in Senna tora.</title>
        <authorList>
            <person name="Kang S.-H."/>
            <person name="Pandey R.P."/>
            <person name="Lee C.-M."/>
            <person name="Sim J.-S."/>
            <person name="Jeong J.-T."/>
            <person name="Choi B.-S."/>
            <person name="Jung M."/>
            <person name="Ginzburg D."/>
            <person name="Zhao K."/>
            <person name="Won S.Y."/>
            <person name="Oh T.-J."/>
            <person name="Yu Y."/>
            <person name="Kim N.-H."/>
            <person name="Lee O.R."/>
            <person name="Lee T.-H."/>
            <person name="Bashyal P."/>
            <person name="Kim T.-S."/>
            <person name="Lee W.-H."/>
            <person name="Kawkins C."/>
            <person name="Kim C.-K."/>
            <person name="Kim J.S."/>
            <person name="Ahn B.O."/>
            <person name="Rhee S.Y."/>
            <person name="Sohng J.K."/>
        </authorList>
    </citation>
    <scope>NUCLEOTIDE SEQUENCE</scope>
    <source>
        <tissue evidence="2">Leaf</tissue>
    </source>
</reference>
<feature type="region of interest" description="Disordered" evidence="1">
    <location>
        <begin position="1"/>
        <end position="23"/>
    </location>
</feature>
<organism evidence="2 3">
    <name type="scientific">Senna tora</name>
    <dbReference type="NCBI Taxonomy" id="362788"/>
    <lineage>
        <taxon>Eukaryota</taxon>
        <taxon>Viridiplantae</taxon>
        <taxon>Streptophyta</taxon>
        <taxon>Embryophyta</taxon>
        <taxon>Tracheophyta</taxon>
        <taxon>Spermatophyta</taxon>
        <taxon>Magnoliopsida</taxon>
        <taxon>eudicotyledons</taxon>
        <taxon>Gunneridae</taxon>
        <taxon>Pentapetalae</taxon>
        <taxon>rosids</taxon>
        <taxon>fabids</taxon>
        <taxon>Fabales</taxon>
        <taxon>Fabaceae</taxon>
        <taxon>Caesalpinioideae</taxon>
        <taxon>Cassia clade</taxon>
        <taxon>Senna</taxon>
    </lineage>
</organism>
<name>A0A835CGM2_9FABA</name>
<dbReference type="AlphaFoldDB" id="A0A835CGM2"/>
<keyword evidence="3" id="KW-1185">Reference proteome</keyword>